<evidence type="ECO:0000256" key="3">
    <source>
        <dbReference type="SAM" id="SignalP"/>
    </source>
</evidence>
<dbReference type="InterPro" id="IPR001087">
    <property type="entry name" value="GDSL"/>
</dbReference>
<dbReference type="EMBL" id="KI394815">
    <property type="protein sequence ID" value="ERN00661.1"/>
    <property type="molecule type" value="Genomic_DNA"/>
</dbReference>
<protein>
    <submittedName>
        <fullName evidence="4">Uncharacterized protein</fullName>
    </submittedName>
</protein>
<accession>W1NZE6</accession>
<dbReference type="STRING" id="13333.W1NZE6"/>
<dbReference type="SUPFAM" id="SSF52266">
    <property type="entry name" value="SGNH hydrolase"/>
    <property type="match status" value="1"/>
</dbReference>
<comment type="similarity">
    <text evidence="1">Belongs to the 'GDSL' lipolytic enzyme family.</text>
</comment>
<dbReference type="OrthoDB" id="1600564at2759"/>
<dbReference type="PANTHER" id="PTHR45966:SF13">
    <property type="entry name" value="GDSL ESTERASE_LIPASE"/>
    <property type="match status" value="1"/>
</dbReference>
<evidence type="ECO:0000313" key="4">
    <source>
        <dbReference type="EMBL" id="ERN00661.1"/>
    </source>
</evidence>
<evidence type="ECO:0000256" key="2">
    <source>
        <dbReference type="ARBA" id="ARBA00022729"/>
    </source>
</evidence>
<dbReference type="InterPro" id="IPR044552">
    <property type="entry name" value="GLIP1-5/GLL25"/>
</dbReference>
<name>W1NZE6_AMBTC</name>
<dbReference type="eggNOG" id="ENOG502RBN6">
    <property type="taxonomic scope" value="Eukaryota"/>
</dbReference>
<feature type="chain" id="PRO_5004806963" evidence="3">
    <location>
        <begin position="26"/>
        <end position="383"/>
    </location>
</feature>
<dbReference type="InterPro" id="IPR036514">
    <property type="entry name" value="SGNH_hydro_sf"/>
</dbReference>
<dbReference type="Pfam" id="PF00657">
    <property type="entry name" value="Lipase_GDSL"/>
    <property type="match status" value="1"/>
</dbReference>
<dbReference type="Gene3D" id="3.40.50.1110">
    <property type="entry name" value="SGNH hydrolase"/>
    <property type="match status" value="1"/>
</dbReference>
<proteinExistence type="inferred from homology"/>
<feature type="signal peptide" evidence="3">
    <location>
        <begin position="1"/>
        <end position="25"/>
    </location>
</feature>
<evidence type="ECO:0000313" key="5">
    <source>
        <dbReference type="Proteomes" id="UP000017836"/>
    </source>
</evidence>
<dbReference type="PANTHER" id="PTHR45966">
    <property type="entry name" value="GDSL-LIKE LIPASE/ACYLHYDROLASE"/>
    <property type="match status" value="1"/>
</dbReference>
<evidence type="ECO:0000256" key="1">
    <source>
        <dbReference type="ARBA" id="ARBA00008668"/>
    </source>
</evidence>
<keyword evidence="2 3" id="KW-0732">Signal</keyword>
<dbReference type="AlphaFoldDB" id="W1NZE6"/>
<sequence length="383" mass="42008">MVNALMGLGGLLFLLVILNGVVVNGERVKLFVFGDSTVDCGTNNYINTSMENQANYFPYGDNGFFGHPTGRFSDGRVAPDFIAELANLPLIPPYLQKKVDHSNGANFASGGAGVLKGTNEGLVVDLETQVAQFMDLVERYKIKLGHFEAKQMVSNAVYYVSIGSNDYLVGYLPDSEAQQLYTGDEFRDFVIGNLSAQIQILYNCGARKFLLSSVADLGCLPGIRALTNGTCLESATFLSVSHNTALEKLLTNLTSILLDFKYIVFDLFEFLTVRTENPQKYGFIEALEACCGTGPFRGLDTCGGKNGVAEYHLCPDSAVHMWFDAYHCTESVHRQVGQTLWEGTDNVVKPLPLKVFFDDEALHVYLEQPGKEMIAQTIGCSSQ</sequence>
<dbReference type="KEGG" id="atr:18428729"/>
<dbReference type="InterPro" id="IPR035669">
    <property type="entry name" value="SGNH_plant_lipase-like"/>
</dbReference>
<dbReference type="Proteomes" id="UP000017836">
    <property type="component" value="Unassembled WGS sequence"/>
</dbReference>
<keyword evidence="5" id="KW-1185">Reference proteome</keyword>
<organism evidence="4 5">
    <name type="scientific">Amborella trichopoda</name>
    <dbReference type="NCBI Taxonomy" id="13333"/>
    <lineage>
        <taxon>Eukaryota</taxon>
        <taxon>Viridiplantae</taxon>
        <taxon>Streptophyta</taxon>
        <taxon>Embryophyta</taxon>
        <taxon>Tracheophyta</taxon>
        <taxon>Spermatophyta</taxon>
        <taxon>Magnoliopsida</taxon>
        <taxon>Amborellales</taxon>
        <taxon>Amborellaceae</taxon>
        <taxon>Amborella</taxon>
    </lineage>
</organism>
<reference evidence="5" key="1">
    <citation type="journal article" date="2013" name="Science">
        <title>The Amborella genome and the evolution of flowering plants.</title>
        <authorList>
            <consortium name="Amborella Genome Project"/>
        </authorList>
    </citation>
    <scope>NUCLEOTIDE SEQUENCE [LARGE SCALE GENOMIC DNA]</scope>
</reference>
<dbReference type="OMA" id="HIALFIF"/>
<gene>
    <name evidence="4" type="ORF">AMTR_s00106p00030360</name>
</gene>
<dbReference type="Gramene" id="ERN00661">
    <property type="protein sequence ID" value="ERN00661"/>
    <property type="gene ID" value="AMTR_s00106p00030360"/>
</dbReference>
<dbReference type="GO" id="GO:0016788">
    <property type="term" value="F:hydrolase activity, acting on ester bonds"/>
    <property type="evidence" value="ECO:0007669"/>
    <property type="project" value="InterPro"/>
</dbReference>
<dbReference type="HOGENOM" id="CLU_015101_0_2_1"/>
<dbReference type="CDD" id="cd01837">
    <property type="entry name" value="SGNH_plant_lipase_like"/>
    <property type="match status" value="1"/>
</dbReference>